<name>A0ABR9QED0_9BACI</name>
<keyword evidence="3" id="KW-1185">Reference proteome</keyword>
<reference evidence="2 3" key="1">
    <citation type="submission" date="2020-10" db="EMBL/GenBank/DDBJ databases">
        <title>Bacillus sp. HD4P25, an endophyte from a halophyte.</title>
        <authorList>
            <person name="Sun J.-Q."/>
        </authorList>
    </citation>
    <scope>NUCLEOTIDE SEQUENCE [LARGE SCALE GENOMIC DNA]</scope>
    <source>
        <strain evidence="2 3">YIM 93174</strain>
    </source>
</reference>
<sequence length="303" mass="35232">MIEKLKNLYKDSFIVSNSGGDPSYIWFISDTGIHFGIKKDAISEKEVVLLSTLFEFYELESNAQTTEQSLWSQFLFTTEATDIPQSAFNRCRFVHFKISKPIIDLQNFELAVKALFPSEVIIVWENGQQGTFIEKINQDSMIEYNNLEDVIEIFASDFYIDVHLFLGNVYEITSNLQSKFHFERNGFNIAFKYLHKQRVFSLQDIIPLVILESIDKSSKNDISFIIEETFNEEKEQLETIKVFLESNLNVTLAAKKLYMHRNSLQYRIDKFIEKTGIDIKNFNGAVTAYLSILLIKHFEDSDL</sequence>
<protein>
    <submittedName>
        <fullName evidence="2">Helix-turn-helix domain-containing protein</fullName>
    </submittedName>
</protein>
<dbReference type="PANTHER" id="PTHR33744:SF15">
    <property type="entry name" value="CARBOHYDRATE DIACID REGULATOR"/>
    <property type="match status" value="1"/>
</dbReference>
<proteinExistence type="predicted"/>
<organism evidence="2 3">
    <name type="scientific">Litchfieldia luteola</name>
    <dbReference type="NCBI Taxonomy" id="682179"/>
    <lineage>
        <taxon>Bacteria</taxon>
        <taxon>Bacillati</taxon>
        <taxon>Bacillota</taxon>
        <taxon>Bacilli</taxon>
        <taxon>Bacillales</taxon>
        <taxon>Bacillaceae</taxon>
        <taxon>Litchfieldia</taxon>
    </lineage>
</organism>
<dbReference type="Gene3D" id="1.10.10.2840">
    <property type="entry name" value="PucR C-terminal helix-turn-helix domain"/>
    <property type="match status" value="1"/>
</dbReference>
<evidence type="ECO:0000313" key="2">
    <source>
        <dbReference type="EMBL" id="MBE4906781.1"/>
    </source>
</evidence>
<dbReference type="InterPro" id="IPR042070">
    <property type="entry name" value="PucR_C-HTH_sf"/>
</dbReference>
<dbReference type="Pfam" id="PF13556">
    <property type="entry name" value="HTH_30"/>
    <property type="match status" value="1"/>
</dbReference>
<comment type="caution">
    <text evidence="2">The sequence shown here is derived from an EMBL/GenBank/DDBJ whole genome shotgun (WGS) entry which is preliminary data.</text>
</comment>
<feature type="domain" description="PucR C-terminal helix-turn-helix" evidence="1">
    <location>
        <begin position="237"/>
        <end position="293"/>
    </location>
</feature>
<evidence type="ECO:0000259" key="1">
    <source>
        <dbReference type="Pfam" id="PF13556"/>
    </source>
</evidence>
<dbReference type="Proteomes" id="UP001516662">
    <property type="component" value="Unassembled WGS sequence"/>
</dbReference>
<dbReference type="InterPro" id="IPR025736">
    <property type="entry name" value="PucR_C-HTH_dom"/>
</dbReference>
<dbReference type="PANTHER" id="PTHR33744">
    <property type="entry name" value="CARBOHYDRATE DIACID REGULATOR"/>
    <property type="match status" value="1"/>
</dbReference>
<accession>A0ABR9QED0</accession>
<gene>
    <name evidence="2" type="ORF">IMZ08_01755</name>
</gene>
<dbReference type="InterPro" id="IPR051448">
    <property type="entry name" value="CdaR-like_regulators"/>
</dbReference>
<evidence type="ECO:0000313" key="3">
    <source>
        <dbReference type="Proteomes" id="UP001516662"/>
    </source>
</evidence>
<dbReference type="EMBL" id="JADCLJ010000006">
    <property type="protein sequence ID" value="MBE4906781.1"/>
    <property type="molecule type" value="Genomic_DNA"/>
</dbReference>
<dbReference type="RefSeq" id="WP_193534272.1">
    <property type="nucleotide sequence ID" value="NZ_JADCLJ010000006.1"/>
</dbReference>